<protein>
    <recommendedName>
        <fullName evidence="3">MerR family transcriptional regulator</fullName>
    </recommendedName>
</protein>
<dbReference type="Pfam" id="PF13591">
    <property type="entry name" value="MerR_2"/>
    <property type="match status" value="1"/>
</dbReference>
<dbReference type="EMBL" id="BMJC01000002">
    <property type="protein sequence ID" value="GGA95068.1"/>
    <property type="molecule type" value="Genomic_DNA"/>
</dbReference>
<accession>A0A8J2UBW6</accession>
<dbReference type="Proteomes" id="UP000607559">
    <property type="component" value="Unassembled WGS sequence"/>
</dbReference>
<evidence type="ECO:0000313" key="2">
    <source>
        <dbReference type="Proteomes" id="UP000607559"/>
    </source>
</evidence>
<dbReference type="RefSeq" id="WP_188930779.1">
    <property type="nucleotide sequence ID" value="NZ_BMJC01000002.1"/>
</dbReference>
<organism evidence="1 2">
    <name type="scientific">Puia dinghuensis</name>
    <dbReference type="NCBI Taxonomy" id="1792502"/>
    <lineage>
        <taxon>Bacteria</taxon>
        <taxon>Pseudomonadati</taxon>
        <taxon>Bacteroidota</taxon>
        <taxon>Chitinophagia</taxon>
        <taxon>Chitinophagales</taxon>
        <taxon>Chitinophagaceae</taxon>
        <taxon>Puia</taxon>
    </lineage>
</organism>
<dbReference type="AlphaFoldDB" id="A0A8J2UBW6"/>
<evidence type="ECO:0008006" key="3">
    <source>
        <dbReference type="Google" id="ProtNLM"/>
    </source>
</evidence>
<reference evidence="1" key="1">
    <citation type="journal article" date="2014" name="Int. J. Syst. Evol. Microbiol.">
        <title>Complete genome sequence of Corynebacterium casei LMG S-19264T (=DSM 44701T), isolated from a smear-ripened cheese.</title>
        <authorList>
            <consortium name="US DOE Joint Genome Institute (JGI-PGF)"/>
            <person name="Walter F."/>
            <person name="Albersmeier A."/>
            <person name="Kalinowski J."/>
            <person name="Ruckert C."/>
        </authorList>
    </citation>
    <scope>NUCLEOTIDE SEQUENCE</scope>
    <source>
        <strain evidence="1">CGMCC 1.15448</strain>
    </source>
</reference>
<dbReference type="Gene3D" id="1.10.1660.10">
    <property type="match status" value="1"/>
</dbReference>
<gene>
    <name evidence="1" type="ORF">GCM10011511_18000</name>
</gene>
<name>A0A8J2UBW6_9BACT</name>
<keyword evidence="2" id="KW-1185">Reference proteome</keyword>
<comment type="caution">
    <text evidence="1">The sequence shown here is derived from an EMBL/GenBank/DDBJ whole genome shotgun (WGS) entry which is preliminary data.</text>
</comment>
<reference evidence="1" key="2">
    <citation type="submission" date="2020-09" db="EMBL/GenBank/DDBJ databases">
        <authorList>
            <person name="Sun Q."/>
            <person name="Zhou Y."/>
        </authorList>
    </citation>
    <scope>NUCLEOTIDE SEQUENCE</scope>
    <source>
        <strain evidence="1">CGMCC 1.15448</strain>
    </source>
</reference>
<proteinExistence type="predicted"/>
<sequence>MSTEELIPAGEFCTFHHVELSFLQTLHDSGLIAMTVRNGVVFLDAGQLPEVEKFARWHYELAINPEGIEALSHVLGRIGNLLAENQQLRNRLRRYESGLGTGVTLDYEP</sequence>
<evidence type="ECO:0000313" key="1">
    <source>
        <dbReference type="EMBL" id="GGA95068.1"/>
    </source>
</evidence>